<dbReference type="RefSeq" id="WP_241054264.1">
    <property type="nucleotide sequence ID" value="NZ_JAKZBV010000001.1"/>
</dbReference>
<evidence type="ECO:0000259" key="5">
    <source>
        <dbReference type="Pfam" id="PF00135"/>
    </source>
</evidence>
<dbReference type="PROSITE" id="PS00122">
    <property type="entry name" value="CARBOXYLESTERASE_B_1"/>
    <property type="match status" value="1"/>
</dbReference>
<evidence type="ECO:0000256" key="3">
    <source>
        <dbReference type="RuleBase" id="RU361235"/>
    </source>
</evidence>
<evidence type="ECO:0000256" key="2">
    <source>
        <dbReference type="ARBA" id="ARBA00022801"/>
    </source>
</evidence>
<dbReference type="Pfam" id="PF00135">
    <property type="entry name" value="COesterase"/>
    <property type="match status" value="1"/>
</dbReference>
<comment type="similarity">
    <text evidence="1 3">Belongs to the type-B carboxylesterase/lipase family.</text>
</comment>
<evidence type="ECO:0000256" key="4">
    <source>
        <dbReference type="SAM" id="MobiDB-lite"/>
    </source>
</evidence>
<dbReference type="Proteomes" id="UP001202922">
    <property type="component" value="Unassembled WGS sequence"/>
</dbReference>
<dbReference type="EMBL" id="JAKZBV010000001">
    <property type="protein sequence ID" value="MCH6470747.1"/>
    <property type="molecule type" value="Genomic_DNA"/>
</dbReference>
<feature type="region of interest" description="Disordered" evidence="4">
    <location>
        <begin position="1"/>
        <end position="27"/>
    </location>
</feature>
<evidence type="ECO:0000313" key="6">
    <source>
        <dbReference type="EMBL" id="MCH6470747.1"/>
    </source>
</evidence>
<feature type="domain" description="Carboxylesterase type B" evidence="5">
    <location>
        <begin position="24"/>
        <end position="509"/>
    </location>
</feature>
<feature type="compositionally biased region" description="Basic and acidic residues" evidence="4">
    <location>
        <begin position="1"/>
        <end position="10"/>
    </location>
</feature>
<reference evidence="6 7" key="1">
    <citation type="submission" date="2022-03" db="EMBL/GenBank/DDBJ databases">
        <title>Sinomonas sp. isolated from a soil.</title>
        <authorList>
            <person name="Han J."/>
            <person name="Kim D.-U."/>
        </authorList>
    </citation>
    <scope>NUCLEOTIDE SEQUENCE [LARGE SCALE GENOMIC DNA]</scope>
    <source>
        <strain evidence="6 7">5-5</strain>
    </source>
</reference>
<dbReference type="EC" id="3.1.1.-" evidence="3"/>
<evidence type="ECO:0000256" key="1">
    <source>
        <dbReference type="ARBA" id="ARBA00005964"/>
    </source>
</evidence>
<gene>
    <name evidence="6" type="ORF">L0M17_12305</name>
</gene>
<dbReference type="InterPro" id="IPR050309">
    <property type="entry name" value="Type-B_Carboxylest/Lipase"/>
</dbReference>
<comment type="caution">
    <text evidence="6">The sequence shown here is derived from an EMBL/GenBank/DDBJ whole genome shotgun (WGS) entry which is preliminary data.</text>
</comment>
<accession>A0ABS9U2L9</accession>
<name>A0ABS9U2L9_9MICC</name>
<dbReference type="SUPFAM" id="SSF53474">
    <property type="entry name" value="alpha/beta-Hydrolases"/>
    <property type="match status" value="1"/>
</dbReference>
<dbReference type="Gene3D" id="3.40.50.1820">
    <property type="entry name" value="alpha/beta hydrolase"/>
    <property type="match status" value="1"/>
</dbReference>
<dbReference type="InterPro" id="IPR002018">
    <property type="entry name" value="CarbesteraseB"/>
</dbReference>
<dbReference type="PANTHER" id="PTHR11559">
    <property type="entry name" value="CARBOXYLESTERASE"/>
    <property type="match status" value="1"/>
</dbReference>
<evidence type="ECO:0000313" key="7">
    <source>
        <dbReference type="Proteomes" id="UP001202922"/>
    </source>
</evidence>
<keyword evidence="2 3" id="KW-0378">Hydrolase</keyword>
<keyword evidence="7" id="KW-1185">Reference proteome</keyword>
<organism evidence="6 7">
    <name type="scientific">Sinomonas terrae</name>
    <dbReference type="NCBI Taxonomy" id="2908838"/>
    <lineage>
        <taxon>Bacteria</taxon>
        <taxon>Bacillati</taxon>
        <taxon>Actinomycetota</taxon>
        <taxon>Actinomycetes</taxon>
        <taxon>Micrococcales</taxon>
        <taxon>Micrococcaceae</taxon>
        <taxon>Sinomonas</taxon>
    </lineage>
</organism>
<sequence length="537" mass="58599">MTDRAGDAKTVRSAAGRSPTGLHPIVETDSGAVRGSLVDEVRVFRGVPYGADTGGNRRFLPPQPVRWAGVFDAMAYGPTAPQPHPGALSVPLHLAWIFDSQPRSEDCLVLNVYAPREALDHAVPVMVFLHPGGFVNGSASPPGLDGTNLASLGVVVVTLNHRLNIFGHLYLGEHDGDYGGSGNVALLDIMAALRWVQRNIAQFGGDPGCVTVFGQSGGGSKVAALMAMPAARGLFHRAIIQSASSMLRFATLEEAARNTHHVLKELQLDRRRLRALHEIPVPELVASISRTIQSSGKRDEFRPVIDGIHLHDQPFSGSSQQLSADVPLLMGWCETEQRAAFSLTPDVLDQDPPSALQRVARFLDVPEDVAATVMDTYAAARPEDSPGDLMAMVYGDHRYRRTVTTAAERRATAPKAPTYMYLVRWRSPALGGLLRSPHFMCLPFAFRNVERAREFVGTGSDRFRLQEEMSRAWVAFASRGEPGNGMGPWPSYNLRERPTMVFDRESCLENDPARDERRVLELCPPYIPAEGEGGSRG</sequence>
<dbReference type="InterPro" id="IPR019826">
    <property type="entry name" value="Carboxylesterase_B_AS"/>
</dbReference>
<proteinExistence type="inferred from homology"/>
<protein>
    <recommendedName>
        <fullName evidence="3">Carboxylic ester hydrolase</fullName>
        <ecNumber evidence="3">3.1.1.-</ecNumber>
    </recommendedName>
</protein>
<dbReference type="InterPro" id="IPR029058">
    <property type="entry name" value="AB_hydrolase_fold"/>
</dbReference>